<keyword evidence="2" id="KW-1185">Reference proteome</keyword>
<organism evidence="1 2">
    <name type="scientific">Elysia crispata</name>
    <name type="common">lettuce slug</name>
    <dbReference type="NCBI Taxonomy" id="231223"/>
    <lineage>
        <taxon>Eukaryota</taxon>
        <taxon>Metazoa</taxon>
        <taxon>Spiralia</taxon>
        <taxon>Lophotrochozoa</taxon>
        <taxon>Mollusca</taxon>
        <taxon>Gastropoda</taxon>
        <taxon>Heterobranchia</taxon>
        <taxon>Euthyneura</taxon>
        <taxon>Panpulmonata</taxon>
        <taxon>Sacoglossa</taxon>
        <taxon>Placobranchoidea</taxon>
        <taxon>Plakobranchidae</taxon>
        <taxon>Elysia</taxon>
    </lineage>
</organism>
<sequence length="199" mass="21836">MGARGWSWQDDHLLRAVRVCFSPPLGALGDHDPAPSPAKSLIIPNICDSPTKWPLTRGKMPADPGHVHLYVCRSILAQDSSRMKRPVYGSGLMVSFWRPSPIFSPSHWNVWPPARVYVHGVLVYGGRHLLLVVAVPLVAGNKEPKFSAISLFIKVYSPQTLQNLGAHVGWPLSDQRISSNMSSHEGRSVALLTPIGHSD</sequence>
<dbReference type="EMBL" id="JAWDGP010002538">
    <property type="protein sequence ID" value="KAK3782115.1"/>
    <property type="molecule type" value="Genomic_DNA"/>
</dbReference>
<reference evidence="1" key="1">
    <citation type="journal article" date="2023" name="G3 (Bethesda)">
        <title>A reference genome for the long-term kleptoplast-retaining sea slug Elysia crispata morphotype clarki.</title>
        <authorList>
            <person name="Eastman K.E."/>
            <person name="Pendleton A.L."/>
            <person name="Shaikh M.A."/>
            <person name="Suttiyut T."/>
            <person name="Ogas R."/>
            <person name="Tomko P."/>
            <person name="Gavelis G."/>
            <person name="Widhalm J.R."/>
            <person name="Wisecaver J.H."/>
        </authorList>
    </citation>
    <scope>NUCLEOTIDE SEQUENCE</scope>
    <source>
        <strain evidence="1">ECLA1</strain>
    </source>
</reference>
<name>A0AAE1DTU3_9GAST</name>
<proteinExistence type="predicted"/>
<evidence type="ECO:0000313" key="1">
    <source>
        <dbReference type="EMBL" id="KAK3782115.1"/>
    </source>
</evidence>
<gene>
    <name evidence="1" type="ORF">RRG08_052379</name>
</gene>
<dbReference type="AlphaFoldDB" id="A0AAE1DTU3"/>
<evidence type="ECO:0000313" key="2">
    <source>
        <dbReference type="Proteomes" id="UP001283361"/>
    </source>
</evidence>
<dbReference type="Proteomes" id="UP001283361">
    <property type="component" value="Unassembled WGS sequence"/>
</dbReference>
<accession>A0AAE1DTU3</accession>
<protein>
    <submittedName>
        <fullName evidence="1">Uncharacterized protein</fullName>
    </submittedName>
</protein>
<comment type="caution">
    <text evidence="1">The sequence shown here is derived from an EMBL/GenBank/DDBJ whole genome shotgun (WGS) entry which is preliminary data.</text>
</comment>